<dbReference type="Pfam" id="PF21773">
    <property type="entry name" value="ODAD1_CC"/>
    <property type="match status" value="1"/>
</dbReference>
<dbReference type="AlphaFoldDB" id="A0A7S0F434"/>
<evidence type="ECO:0000256" key="3">
    <source>
        <dbReference type="SAM" id="MobiDB-lite"/>
    </source>
</evidence>
<feature type="region of interest" description="Disordered" evidence="3">
    <location>
        <begin position="1"/>
        <end position="45"/>
    </location>
</feature>
<feature type="coiled-coil region" evidence="2">
    <location>
        <begin position="52"/>
        <end position="93"/>
    </location>
</feature>
<feature type="region of interest" description="Disordered" evidence="3">
    <location>
        <begin position="133"/>
        <end position="168"/>
    </location>
</feature>
<proteinExistence type="predicted"/>
<evidence type="ECO:0000256" key="1">
    <source>
        <dbReference type="ARBA" id="ARBA00023054"/>
    </source>
</evidence>
<feature type="compositionally biased region" description="Basic and acidic residues" evidence="3">
    <location>
        <begin position="1"/>
        <end position="20"/>
    </location>
</feature>
<dbReference type="EMBL" id="HBEO01029769">
    <property type="protein sequence ID" value="CAD8502010.1"/>
    <property type="molecule type" value="Transcribed_RNA"/>
</dbReference>
<reference evidence="5" key="1">
    <citation type="submission" date="2021-01" db="EMBL/GenBank/DDBJ databases">
        <authorList>
            <person name="Corre E."/>
            <person name="Pelletier E."/>
            <person name="Niang G."/>
            <person name="Scheremetjew M."/>
            <person name="Finn R."/>
            <person name="Kale V."/>
            <person name="Holt S."/>
            <person name="Cochrane G."/>
            <person name="Meng A."/>
            <person name="Brown T."/>
            <person name="Cohen L."/>
        </authorList>
    </citation>
    <scope>NUCLEOTIDE SEQUENCE</scope>
    <source>
        <strain evidence="5">CCMP325</strain>
    </source>
</reference>
<gene>
    <name evidence="5" type="ORF">HPHI1048_LOCUS20212</name>
</gene>
<feature type="compositionally biased region" description="Acidic residues" evidence="3">
    <location>
        <begin position="157"/>
        <end position="168"/>
    </location>
</feature>
<organism evidence="5">
    <name type="scientific">Hanusia phi</name>
    <dbReference type="NCBI Taxonomy" id="3032"/>
    <lineage>
        <taxon>Eukaryota</taxon>
        <taxon>Cryptophyceae</taxon>
        <taxon>Pyrenomonadales</taxon>
        <taxon>Geminigeraceae</taxon>
        <taxon>Hanusia</taxon>
    </lineage>
</organism>
<evidence type="ECO:0000259" key="4">
    <source>
        <dbReference type="Pfam" id="PF21773"/>
    </source>
</evidence>
<name>A0A7S0F434_9CRYP</name>
<evidence type="ECO:0000256" key="2">
    <source>
        <dbReference type="SAM" id="Coils"/>
    </source>
</evidence>
<accession>A0A7S0F434</accession>
<sequence length="168" mass="19360">MQEEESRRIDGAGHVDDGIHLLESTGTTRSPHAELSEDELDLNEVEDPEGTISELMERLNQVMSALNETEEENARLQDEIQHLLDEQDEQQELRTELGEQLLERRDLMAKIAAQARADNNDSESFLKRMRELMEESDREKQDFKHQMERLDKQLADLSDDESGGVDPK</sequence>
<keyword evidence="1 2" id="KW-0175">Coiled coil</keyword>
<evidence type="ECO:0000313" key="5">
    <source>
        <dbReference type="EMBL" id="CAD8502010.1"/>
    </source>
</evidence>
<dbReference type="InterPro" id="IPR049258">
    <property type="entry name" value="ODAD1_CC"/>
</dbReference>
<feature type="domain" description="ODAD1 central coiled coil region" evidence="4">
    <location>
        <begin position="52"/>
        <end position="155"/>
    </location>
</feature>
<feature type="compositionally biased region" description="Basic and acidic residues" evidence="3">
    <location>
        <begin position="133"/>
        <end position="154"/>
    </location>
</feature>
<feature type="compositionally biased region" description="Acidic residues" evidence="3">
    <location>
        <begin position="36"/>
        <end position="45"/>
    </location>
</feature>
<protein>
    <recommendedName>
        <fullName evidence="4">ODAD1 central coiled coil region domain-containing protein</fullName>
    </recommendedName>
</protein>